<dbReference type="GO" id="GO:0051213">
    <property type="term" value="F:dioxygenase activity"/>
    <property type="evidence" value="ECO:0007669"/>
    <property type="project" value="UniProtKB-KW"/>
</dbReference>
<dbReference type="Proteomes" id="UP001595444">
    <property type="component" value="Unassembled WGS sequence"/>
</dbReference>
<organism evidence="8 9">
    <name type="scientific">Kordiimonas pumila</name>
    <dbReference type="NCBI Taxonomy" id="2161677"/>
    <lineage>
        <taxon>Bacteria</taxon>
        <taxon>Pseudomonadati</taxon>
        <taxon>Pseudomonadota</taxon>
        <taxon>Alphaproteobacteria</taxon>
        <taxon>Kordiimonadales</taxon>
        <taxon>Kordiimonadaceae</taxon>
        <taxon>Kordiimonas</taxon>
    </lineage>
</organism>
<accession>A0ABV7D3E4</accession>
<proteinExistence type="inferred from homology"/>
<sequence>MLQTETSTMGMPAEFANVTLAKLSETFVLEIRGLDLTGTISDAVIDTLQELLAHHLVLVIRDQHIDGEQQDAITAALGKQRDQTLHTWAPPAEADAQVGRVGKLGQLPILNKGNQLFFINGPELCDTDHDPNVILDMKDQYKMHGTSCWHTGDTEKMNVEVINILSPVIVPEREGHTQFANTTAAFAALDKAAQEKYESLRVLHCMVFPEIDFVDMPENTAPVSQPLVKQNSHTGEKFLYLNFHDMDRVVGYERAKSDALIKDVFSKTIREPFLYSHEWKEGDLVIWNCNGTMHRRGLVDPTTKRALRRTQVEISILQSTREWDKTREAAPGEHNGEYWHPFPLKDDE</sequence>
<reference evidence="9" key="1">
    <citation type="journal article" date="2019" name="Int. J. Syst. Evol. Microbiol.">
        <title>The Global Catalogue of Microorganisms (GCM) 10K type strain sequencing project: providing services to taxonomists for standard genome sequencing and annotation.</title>
        <authorList>
            <consortium name="The Broad Institute Genomics Platform"/>
            <consortium name="The Broad Institute Genome Sequencing Center for Infectious Disease"/>
            <person name="Wu L."/>
            <person name="Ma J."/>
        </authorList>
    </citation>
    <scope>NUCLEOTIDE SEQUENCE [LARGE SCALE GENOMIC DNA]</scope>
    <source>
        <strain evidence="9">KCTC 62164</strain>
    </source>
</reference>
<evidence type="ECO:0000256" key="3">
    <source>
        <dbReference type="ARBA" id="ARBA00022964"/>
    </source>
</evidence>
<comment type="caution">
    <text evidence="8">The sequence shown here is derived from an EMBL/GenBank/DDBJ whole genome shotgun (WGS) entry which is preliminary data.</text>
</comment>
<evidence type="ECO:0000256" key="5">
    <source>
        <dbReference type="ARBA" id="ARBA00023004"/>
    </source>
</evidence>
<keyword evidence="2" id="KW-0479">Metal-binding</keyword>
<dbReference type="PANTHER" id="PTHR43779:SF3">
    <property type="entry name" value="(3R)-3-[(CARBOXYMETHYL)AMINO]FATTY ACID OXYGENASE_DECARBOXYLASE"/>
    <property type="match status" value="1"/>
</dbReference>
<keyword evidence="4" id="KW-0560">Oxidoreductase</keyword>
<evidence type="ECO:0000256" key="1">
    <source>
        <dbReference type="ARBA" id="ARBA00005896"/>
    </source>
</evidence>
<dbReference type="SUPFAM" id="SSF51197">
    <property type="entry name" value="Clavaminate synthase-like"/>
    <property type="match status" value="1"/>
</dbReference>
<dbReference type="PANTHER" id="PTHR43779">
    <property type="entry name" value="DIOXYGENASE RV0097-RELATED"/>
    <property type="match status" value="1"/>
</dbReference>
<name>A0ABV7D3E4_9PROT</name>
<dbReference type="Pfam" id="PF02668">
    <property type="entry name" value="TauD"/>
    <property type="match status" value="1"/>
</dbReference>
<dbReference type="InterPro" id="IPR051178">
    <property type="entry name" value="TfdA_dioxygenase"/>
</dbReference>
<evidence type="ECO:0000256" key="4">
    <source>
        <dbReference type="ARBA" id="ARBA00023002"/>
    </source>
</evidence>
<evidence type="ECO:0000256" key="6">
    <source>
        <dbReference type="SAM" id="MobiDB-lite"/>
    </source>
</evidence>
<dbReference type="InterPro" id="IPR003819">
    <property type="entry name" value="TauD/TfdA-like"/>
</dbReference>
<protein>
    <submittedName>
        <fullName evidence="8">TauD/TfdA dioxygenase family protein</fullName>
    </submittedName>
</protein>
<evidence type="ECO:0000313" key="9">
    <source>
        <dbReference type="Proteomes" id="UP001595444"/>
    </source>
</evidence>
<dbReference type="InterPro" id="IPR042098">
    <property type="entry name" value="TauD-like_sf"/>
</dbReference>
<feature type="region of interest" description="Disordered" evidence="6">
    <location>
        <begin position="327"/>
        <end position="348"/>
    </location>
</feature>
<evidence type="ECO:0000256" key="2">
    <source>
        <dbReference type="ARBA" id="ARBA00022723"/>
    </source>
</evidence>
<dbReference type="EMBL" id="JBHRSL010000004">
    <property type="protein sequence ID" value="MFC3051553.1"/>
    <property type="molecule type" value="Genomic_DNA"/>
</dbReference>
<keyword evidence="5" id="KW-0408">Iron</keyword>
<comment type="similarity">
    <text evidence="1">Belongs to the TfdA dioxygenase family.</text>
</comment>
<keyword evidence="9" id="KW-1185">Reference proteome</keyword>
<keyword evidence="3 8" id="KW-0223">Dioxygenase</keyword>
<evidence type="ECO:0000259" key="7">
    <source>
        <dbReference type="Pfam" id="PF02668"/>
    </source>
</evidence>
<dbReference type="RefSeq" id="WP_194215035.1">
    <property type="nucleotide sequence ID" value="NZ_CP061205.1"/>
</dbReference>
<gene>
    <name evidence="8" type="ORF">ACFOKA_06545</name>
</gene>
<feature type="domain" description="TauD/TfdA-like" evidence="7">
    <location>
        <begin position="22"/>
        <end position="310"/>
    </location>
</feature>
<evidence type="ECO:0000313" key="8">
    <source>
        <dbReference type="EMBL" id="MFC3051553.1"/>
    </source>
</evidence>
<dbReference type="Gene3D" id="3.60.130.10">
    <property type="entry name" value="Clavaminate synthase-like"/>
    <property type="match status" value="1"/>
</dbReference>